<feature type="chain" id="PRO_5035186605" evidence="1">
    <location>
        <begin position="23"/>
        <end position="282"/>
    </location>
</feature>
<dbReference type="EMBL" id="WHPF01000001">
    <property type="protein sequence ID" value="NNV54015.1"/>
    <property type="molecule type" value="Genomic_DNA"/>
</dbReference>
<dbReference type="AlphaFoldDB" id="A0A8J8F9J8"/>
<evidence type="ECO:0000256" key="1">
    <source>
        <dbReference type="SAM" id="SignalP"/>
    </source>
</evidence>
<feature type="signal peptide" evidence="1">
    <location>
        <begin position="1"/>
        <end position="22"/>
    </location>
</feature>
<dbReference type="Proteomes" id="UP000598971">
    <property type="component" value="Unassembled WGS sequence"/>
</dbReference>
<reference evidence="2" key="1">
    <citation type="submission" date="2019-10" db="EMBL/GenBank/DDBJ databases">
        <title>Draft genome sequence of Panacibacter sp. KCS-6.</title>
        <authorList>
            <person name="Yim K.J."/>
        </authorList>
    </citation>
    <scope>NUCLEOTIDE SEQUENCE</scope>
    <source>
        <strain evidence="2">KCS-6</strain>
    </source>
</reference>
<gene>
    <name evidence="2" type="ORF">GD597_01000</name>
</gene>
<accession>A0A8J8F9J8</accession>
<comment type="caution">
    <text evidence="2">The sequence shown here is derived from an EMBL/GenBank/DDBJ whole genome shotgun (WGS) entry which is preliminary data.</text>
</comment>
<keyword evidence="3" id="KW-1185">Reference proteome</keyword>
<name>A0A8J8F9J8_9BACT</name>
<sequence>MYTMKKLTLLLAALASVAIAVAQVQMPAPSPTQTITQDFGIGKIVLTYSRPAIKGRTLFAENSDLAPLGKLWRTGANAATRISFSDYVTIGGKKLDTGTYVIYTIPNKTECTIIINKGVNNAGTDGYKESEDVVRFNVPVKKMEGVAVENFTMQFANIQPERCELNLAWGNNAISIPISTEIKERIKAQIEAALQTDKKPYWQAANFYFDWDKNNAKALEYVTKAVEENANAFWMFLLKAKVEKAMGNKAAAKESAKKCIEVATVAKNDDYVKQANDLIKGL</sequence>
<proteinExistence type="predicted"/>
<evidence type="ECO:0000313" key="3">
    <source>
        <dbReference type="Proteomes" id="UP000598971"/>
    </source>
</evidence>
<protein>
    <submittedName>
        <fullName evidence="2">DUF2911 domain-containing protein</fullName>
    </submittedName>
</protein>
<keyword evidence="1" id="KW-0732">Signal</keyword>
<dbReference type="InterPro" id="IPR021314">
    <property type="entry name" value="DUF2911"/>
</dbReference>
<dbReference type="InterPro" id="IPR011990">
    <property type="entry name" value="TPR-like_helical_dom_sf"/>
</dbReference>
<dbReference type="Pfam" id="PF11138">
    <property type="entry name" value="DUF2911"/>
    <property type="match status" value="1"/>
</dbReference>
<organism evidence="2 3">
    <name type="scientific">Limnovirga soli</name>
    <dbReference type="NCBI Taxonomy" id="2656915"/>
    <lineage>
        <taxon>Bacteria</taxon>
        <taxon>Pseudomonadati</taxon>
        <taxon>Bacteroidota</taxon>
        <taxon>Chitinophagia</taxon>
        <taxon>Chitinophagales</taxon>
        <taxon>Chitinophagaceae</taxon>
        <taxon>Limnovirga</taxon>
    </lineage>
</organism>
<evidence type="ECO:0000313" key="2">
    <source>
        <dbReference type="EMBL" id="NNV54015.1"/>
    </source>
</evidence>
<dbReference type="SUPFAM" id="SSF48452">
    <property type="entry name" value="TPR-like"/>
    <property type="match status" value="1"/>
</dbReference>